<evidence type="ECO:0000313" key="1">
    <source>
        <dbReference type="EMBL" id="KKL71411.1"/>
    </source>
</evidence>
<comment type="caution">
    <text evidence="1">The sequence shown here is derived from an EMBL/GenBank/DDBJ whole genome shotgun (WGS) entry which is preliminary data.</text>
</comment>
<dbReference type="AlphaFoldDB" id="A0A0F9EYX4"/>
<protein>
    <submittedName>
        <fullName evidence="1">Uncharacterized protein</fullName>
    </submittedName>
</protein>
<sequence>MPLVFLNAVNETLKRVGSIQGDAGELVTGTGTDDEFTDSSRQRDIDLIIQIWQESLHELLSLGLLANEASTATITLVAGQREYTLATDRVFERFAGQTEGTRVLRGATTGLIVIPYPGGYDQMLVDQPVATDYIGDPTRYAISPVNADIRLDAEPTADNAGDTYNALIETVQALTSTMATETFLWTDTVTNALVPVVAETWTRTMNKEFDAEQFRRSLTRAASYASKKQRRTRWGVRRG</sequence>
<proteinExistence type="predicted"/>
<reference evidence="1" key="1">
    <citation type="journal article" date="2015" name="Nature">
        <title>Complex archaea that bridge the gap between prokaryotes and eukaryotes.</title>
        <authorList>
            <person name="Spang A."/>
            <person name="Saw J.H."/>
            <person name="Jorgensen S.L."/>
            <person name="Zaremba-Niedzwiedzka K."/>
            <person name="Martijn J."/>
            <person name="Lind A.E."/>
            <person name="van Eijk R."/>
            <person name="Schleper C."/>
            <person name="Guy L."/>
            <person name="Ettema T.J."/>
        </authorList>
    </citation>
    <scope>NUCLEOTIDE SEQUENCE</scope>
</reference>
<accession>A0A0F9EYX4</accession>
<gene>
    <name evidence="1" type="ORF">LCGC14_2095170</name>
</gene>
<dbReference type="EMBL" id="LAZR01025600">
    <property type="protein sequence ID" value="KKL71411.1"/>
    <property type="molecule type" value="Genomic_DNA"/>
</dbReference>
<name>A0A0F9EYX4_9ZZZZ</name>
<organism evidence="1">
    <name type="scientific">marine sediment metagenome</name>
    <dbReference type="NCBI Taxonomy" id="412755"/>
    <lineage>
        <taxon>unclassified sequences</taxon>
        <taxon>metagenomes</taxon>
        <taxon>ecological metagenomes</taxon>
    </lineage>
</organism>